<evidence type="ECO:0000313" key="2">
    <source>
        <dbReference type="EMBL" id="OMJ80321.1"/>
    </source>
</evidence>
<proteinExistence type="predicted"/>
<keyword evidence="3" id="KW-1185">Reference proteome</keyword>
<feature type="compositionally biased region" description="Basic and acidic residues" evidence="1">
    <location>
        <begin position="324"/>
        <end position="339"/>
    </location>
</feature>
<evidence type="ECO:0000256" key="1">
    <source>
        <dbReference type="SAM" id="MobiDB-lite"/>
    </source>
</evidence>
<evidence type="ECO:0000313" key="3">
    <source>
        <dbReference type="Proteomes" id="UP000187209"/>
    </source>
</evidence>
<feature type="compositionally biased region" description="Basic and acidic residues" evidence="1">
    <location>
        <begin position="365"/>
        <end position="392"/>
    </location>
</feature>
<dbReference type="AlphaFoldDB" id="A0A1R2BUF2"/>
<dbReference type="OrthoDB" id="299616at2759"/>
<feature type="region of interest" description="Disordered" evidence="1">
    <location>
        <begin position="320"/>
        <end position="407"/>
    </location>
</feature>
<dbReference type="EMBL" id="MPUH01000428">
    <property type="protein sequence ID" value="OMJ80321.1"/>
    <property type="molecule type" value="Genomic_DNA"/>
</dbReference>
<dbReference type="PANTHER" id="PTHR37028">
    <property type="entry name" value="UNNAMED PRODUCT-RELATED"/>
    <property type="match status" value="1"/>
</dbReference>
<accession>A0A1R2BUF2</accession>
<comment type="caution">
    <text evidence="2">The sequence shown here is derived from an EMBL/GenBank/DDBJ whole genome shotgun (WGS) entry which is preliminary data.</text>
</comment>
<gene>
    <name evidence="2" type="ORF">SteCoe_19417</name>
</gene>
<dbReference type="PANTHER" id="PTHR37028:SF4">
    <property type="entry name" value="ALMS MOTIF DOMAIN-CONTAINING PROTEIN"/>
    <property type="match status" value="1"/>
</dbReference>
<reference evidence="2 3" key="1">
    <citation type="submission" date="2016-11" db="EMBL/GenBank/DDBJ databases">
        <title>The macronuclear genome of Stentor coeruleus: a giant cell with tiny introns.</title>
        <authorList>
            <person name="Slabodnick M."/>
            <person name="Ruby J.G."/>
            <person name="Reiff S.B."/>
            <person name="Swart E.C."/>
            <person name="Gosai S."/>
            <person name="Prabakaran S."/>
            <person name="Witkowska E."/>
            <person name="Larue G.E."/>
            <person name="Fisher S."/>
            <person name="Freeman R.M."/>
            <person name="Gunawardena J."/>
            <person name="Chu W."/>
            <person name="Stover N.A."/>
            <person name="Gregory B.D."/>
            <person name="Nowacki M."/>
            <person name="Derisi J."/>
            <person name="Roy S.W."/>
            <person name="Marshall W.F."/>
            <person name="Sood P."/>
        </authorList>
    </citation>
    <scope>NUCLEOTIDE SEQUENCE [LARGE SCALE GENOMIC DNA]</scope>
    <source>
        <strain evidence="2">WM001</strain>
    </source>
</reference>
<feature type="region of interest" description="Disordered" evidence="1">
    <location>
        <begin position="431"/>
        <end position="451"/>
    </location>
</feature>
<protein>
    <submittedName>
        <fullName evidence="2">Uncharacterized protein</fullName>
    </submittedName>
</protein>
<sequence length="473" mass="55017">MKSLPSYEFRNYLFKIGVINYSDFPKIHEDAGNPKNQILSLSHLLENAQQSDVFDIADRIFRGWLNSQRENSIKKLIFIKTLHISRTKCRVFHTWGKKISARLVRDTPKSMDFNQNYISAPSSVKHHPKHSQQTYSSVSDLKNLLSQTSKPLISSMRHSNTNSFYDRSGDDKSALYNRLYEEAAKKKLLLEKAQNEEKDKGLDECTFRPEISEYSQRKTPVYDKINTTDLKEREEYYKKQKAEKELEGCTFKPKTNMSKTMSVDGAFDKLYKDAEVQRQKLRAKELSEKDRELVDCTFRPTVLNPSSGASGSVYEKLYKSYQDSQREKRRVEYERKTKEEEENAFMPKLLTPKKEGDSTPVHLRLYADMEKRKSKEKVKAEEKDKEKERDRSASMSRIKKNDEPPRYEHLYALYKESQGKKQALQDKLFKESGASFKPDLSKSNTPKRLRSATPKITGGILKKAIAEGPEYNN</sequence>
<name>A0A1R2BUF2_9CILI</name>
<organism evidence="2 3">
    <name type="scientific">Stentor coeruleus</name>
    <dbReference type="NCBI Taxonomy" id="5963"/>
    <lineage>
        <taxon>Eukaryota</taxon>
        <taxon>Sar</taxon>
        <taxon>Alveolata</taxon>
        <taxon>Ciliophora</taxon>
        <taxon>Postciliodesmatophora</taxon>
        <taxon>Heterotrichea</taxon>
        <taxon>Heterotrichida</taxon>
        <taxon>Stentoridae</taxon>
        <taxon>Stentor</taxon>
    </lineage>
</organism>
<dbReference type="Proteomes" id="UP000187209">
    <property type="component" value="Unassembled WGS sequence"/>
</dbReference>